<evidence type="ECO:0000256" key="6">
    <source>
        <dbReference type="ARBA" id="ARBA00022889"/>
    </source>
</evidence>
<feature type="domain" description="VWFA" evidence="15">
    <location>
        <begin position="797"/>
        <end position="978"/>
    </location>
</feature>
<dbReference type="Gene3D" id="3.40.50.410">
    <property type="entry name" value="von Willebrand factor, type A domain"/>
    <property type="match status" value="3"/>
</dbReference>
<dbReference type="SMART" id="SM00327">
    <property type="entry name" value="VWA"/>
    <property type="match status" value="3"/>
</dbReference>
<feature type="region of interest" description="Disordered" evidence="13">
    <location>
        <begin position="253"/>
        <end position="544"/>
    </location>
</feature>
<keyword evidence="17" id="KW-1185">Reference proteome</keyword>
<evidence type="ECO:0000256" key="2">
    <source>
        <dbReference type="ARBA" id="ARBA00022525"/>
    </source>
</evidence>
<evidence type="ECO:0000256" key="11">
    <source>
        <dbReference type="ARBA" id="ARBA00044000"/>
    </source>
</evidence>
<evidence type="ECO:0000256" key="4">
    <source>
        <dbReference type="ARBA" id="ARBA00022729"/>
    </source>
</evidence>
<reference evidence="17" key="1">
    <citation type="submission" date="2016-06" db="EMBL/GenBank/DDBJ databases">
        <title>De novo assembly and RNA-Seq shows season-dependent expression and editing in black bear kidneys.</title>
        <authorList>
            <person name="Korstanje R."/>
            <person name="Srivastava A."/>
            <person name="Sarsani V.K."/>
            <person name="Sheehan S.M."/>
            <person name="Seger R.L."/>
            <person name="Barter M.E."/>
            <person name="Lindqvist C."/>
            <person name="Brody L.C."/>
            <person name="Mullikin J.C."/>
        </authorList>
    </citation>
    <scope>NUCLEOTIDE SEQUENCE [LARGE SCALE GENOMIC DNA]</scope>
</reference>
<dbReference type="GeneTree" id="ENSGT00940000155682"/>
<evidence type="ECO:0000256" key="3">
    <source>
        <dbReference type="ARBA" id="ARBA00022530"/>
    </source>
</evidence>
<dbReference type="Pfam" id="PF00092">
    <property type="entry name" value="VWA"/>
    <property type="match status" value="3"/>
</dbReference>
<feature type="domain" description="VWFA" evidence="15">
    <location>
        <begin position="577"/>
        <end position="769"/>
    </location>
</feature>
<dbReference type="InterPro" id="IPR008160">
    <property type="entry name" value="Collagen"/>
</dbReference>
<dbReference type="GO" id="GO:0030020">
    <property type="term" value="F:extracellular matrix structural constituent conferring tensile strength"/>
    <property type="evidence" value="ECO:0007669"/>
    <property type="project" value="TreeGrafter"/>
</dbReference>
<feature type="compositionally biased region" description="Low complexity" evidence="13">
    <location>
        <begin position="521"/>
        <end position="530"/>
    </location>
</feature>
<keyword evidence="2" id="KW-0964">Secreted</keyword>
<dbReference type="GO" id="GO:0005518">
    <property type="term" value="F:collagen binding"/>
    <property type="evidence" value="ECO:0007669"/>
    <property type="project" value="Ensembl"/>
</dbReference>
<keyword evidence="3" id="KW-0272">Extracellular matrix</keyword>
<evidence type="ECO:0000256" key="10">
    <source>
        <dbReference type="ARBA" id="ARBA00043858"/>
    </source>
</evidence>
<evidence type="ECO:0000256" key="1">
    <source>
        <dbReference type="ARBA" id="ARBA00004498"/>
    </source>
</evidence>
<dbReference type="SUPFAM" id="SSF53300">
    <property type="entry name" value="vWA-like"/>
    <property type="match status" value="3"/>
</dbReference>
<dbReference type="FunFam" id="3.40.50.410:FF:000027">
    <property type="entry name" value="collagen alpha-2(VI) chain isoform X1"/>
    <property type="match status" value="1"/>
</dbReference>
<keyword evidence="4 14" id="KW-0732">Signal</keyword>
<feature type="compositionally biased region" description="Pro residues" evidence="13">
    <location>
        <begin position="509"/>
        <end position="519"/>
    </location>
</feature>
<keyword evidence="6" id="KW-0130">Cell adhesion</keyword>
<dbReference type="PANTHER" id="PTHR22588">
    <property type="entry name" value="VWFA DOMAIN-CONTAINING PROTEIN"/>
    <property type="match status" value="1"/>
</dbReference>
<name>A0A452S1N4_URSAM</name>
<comment type="subcellular location">
    <subcellularLocation>
        <location evidence="1">Secreted</location>
        <location evidence="1">Extracellular space</location>
        <location evidence="1">Extracellular matrix</location>
    </subcellularLocation>
</comment>
<evidence type="ECO:0000256" key="7">
    <source>
        <dbReference type="ARBA" id="ARBA00023119"/>
    </source>
</evidence>
<dbReference type="GO" id="GO:0005576">
    <property type="term" value="C:extracellular region"/>
    <property type="evidence" value="ECO:0007669"/>
    <property type="project" value="Ensembl"/>
</dbReference>
<dbReference type="PANTHER" id="PTHR22588:SF15">
    <property type="entry name" value="VWFA DOMAIN-CONTAINING PROTEIN"/>
    <property type="match status" value="1"/>
</dbReference>
<dbReference type="PROSITE" id="PS50234">
    <property type="entry name" value="VWFA"/>
    <property type="match status" value="3"/>
</dbReference>
<dbReference type="FunFam" id="3.40.50.410:FF:000026">
    <property type="entry name" value="Collagen, type VI, alpha 1"/>
    <property type="match status" value="1"/>
</dbReference>
<evidence type="ECO:0000256" key="13">
    <source>
        <dbReference type="SAM" id="MobiDB-lite"/>
    </source>
</evidence>
<feature type="compositionally biased region" description="Low complexity" evidence="13">
    <location>
        <begin position="315"/>
        <end position="326"/>
    </location>
</feature>
<dbReference type="GO" id="GO:0007155">
    <property type="term" value="P:cell adhesion"/>
    <property type="evidence" value="ECO:0007669"/>
    <property type="project" value="UniProtKB-KW"/>
</dbReference>
<dbReference type="STRING" id="9643.ENSUAMP00000025847"/>
<dbReference type="Pfam" id="PF01391">
    <property type="entry name" value="Collagen"/>
    <property type="match status" value="3"/>
</dbReference>
<dbReference type="FunFam" id="3.40.50.410:FF:000052">
    <property type="entry name" value="collagen alpha-2(VI) chain isoform X1"/>
    <property type="match status" value="1"/>
</dbReference>
<evidence type="ECO:0000313" key="16">
    <source>
        <dbReference type="Ensembl" id="ENSUAMP00000025847.1"/>
    </source>
</evidence>
<comment type="similarity">
    <text evidence="11">Belongs to the type VI collagen family.</text>
</comment>
<keyword evidence="5" id="KW-0677">Repeat</keyword>
<gene>
    <name evidence="16" type="primary">COL6A2</name>
</gene>
<evidence type="ECO:0000256" key="12">
    <source>
        <dbReference type="ARBA" id="ARBA00070549"/>
    </source>
</evidence>
<reference evidence="16" key="3">
    <citation type="submission" date="2025-09" db="UniProtKB">
        <authorList>
            <consortium name="Ensembl"/>
        </authorList>
    </citation>
    <scope>IDENTIFICATION</scope>
</reference>
<dbReference type="Proteomes" id="UP000291022">
    <property type="component" value="Unassembled WGS sequence"/>
</dbReference>
<evidence type="ECO:0000256" key="8">
    <source>
        <dbReference type="ARBA" id="ARBA00023180"/>
    </source>
</evidence>
<accession>A0A452S1N4</accession>
<organism evidence="16 17">
    <name type="scientific">Ursus americanus</name>
    <name type="common">American black bear</name>
    <name type="synonym">Euarctos americanus</name>
    <dbReference type="NCBI Taxonomy" id="9643"/>
    <lineage>
        <taxon>Eukaryota</taxon>
        <taxon>Metazoa</taxon>
        <taxon>Chordata</taxon>
        <taxon>Craniata</taxon>
        <taxon>Vertebrata</taxon>
        <taxon>Euteleostomi</taxon>
        <taxon>Mammalia</taxon>
        <taxon>Eutheria</taxon>
        <taxon>Laurasiatheria</taxon>
        <taxon>Carnivora</taxon>
        <taxon>Caniformia</taxon>
        <taxon>Ursidae</taxon>
        <taxon>Ursus</taxon>
    </lineage>
</organism>
<dbReference type="CDD" id="cd01480">
    <property type="entry name" value="vWA_collagen_alpha_1-VI-type"/>
    <property type="match status" value="1"/>
</dbReference>
<feature type="domain" description="VWFA" evidence="15">
    <location>
        <begin position="45"/>
        <end position="232"/>
    </location>
</feature>
<evidence type="ECO:0000259" key="15">
    <source>
        <dbReference type="PROSITE" id="PS50234"/>
    </source>
</evidence>
<proteinExistence type="inferred from homology"/>
<evidence type="ECO:0000256" key="5">
    <source>
        <dbReference type="ARBA" id="ARBA00022737"/>
    </source>
</evidence>
<dbReference type="PRINTS" id="PR00453">
    <property type="entry name" value="VWFADOMAIN"/>
</dbReference>
<feature type="compositionally biased region" description="Basic and acidic residues" evidence="13">
    <location>
        <begin position="488"/>
        <end position="507"/>
    </location>
</feature>
<dbReference type="InterPro" id="IPR052229">
    <property type="entry name" value="Collagen-VI/PIF"/>
</dbReference>
<feature type="chain" id="PRO_5019409312" description="Collagen alpha-2(VI) chain" evidence="14">
    <location>
        <begin position="21"/>
        <end position="983"/>
    </location>
</feature>
<comment type="function">
    <text evidence="10">Collagen VI acts as a cell-binding protein.</text>
</comment>
<dbReference type="CDD" id="cd00198">
    <property type="entry name" value="vWFA"/>
    <property type="match status" value="1"/>
</dbReference>
<dbReference type="InterPro" id="IPR002035">
    <property type="entry name" value="VWF_A"/>
</dbReference>
<keyword evidence="9" id="KW-0379">Hydroxylation</keyword>
<dbReference type="AlphaFoldDB" id="A0A452S1N4"/>
<evidence type="ECO:0000313" key="17">
    <source>
        <dbReference type="Proteomes" id="UP000291022"/>
    </source>
</evidence>
<evidence type="ECO:0000256" key="14">
    <source>
        <dbReference type="SAM" id="SignalP"/>
    </source>
</evidence>
<dbReference type="InterPro" id="IPR036465">
    <property type="entry name" value="vWFA_dom_sf"/>
</dbReference>
<protein>
    <recommendedName>
        <fullName evidence="12">Collagen alpha-2(VI) chain</fullName>
    </recommendedName>
</protein>
<feature type="signal peptide" evidence="14">
    <location>
        <begin position="1"/>
        <end position="20"/>
    </location>
</feature>
<sequence>MLRSPCSALLLWGLLGAVHAQQQEIIAPGNSERNSCPEKADCPINVYFVLDTSESVTMQSPIDSLLYHMKQFVRQFISQLQDETYLEQVALSWRYGGLHFSDVVRVFSPPDSDRASFTKSLESIVSIRKGTFTDCALANMTQEIRQLKSKGGVHFAVVITDGYVTGSPCGGIKLQAERAREEGIRIFTVAPDQVPNEQGLRDMASMPLELYRNNYATVRPDLEIDQDTINRIIKVMKHEAYGECYKVSCLEIPGPPGPKGYRGQKGAKGNMGEPGEPGQKGRQGDPGIEGPIGFPGPKGDAGRPGRRGPPGENGAKGSKASAPGGSLLPPRHPPHPEADLGPPCGSRGYQGNNGSPGSPGVKGAKGGPGPRGPKGEPVSSCSAPTGAWSPELRDPGPEGPRGLAGEVGNKGAKGDRGLPGPRGPQGALGEPGKQGSRGDPGDAGPRGESGQPGPKVCPLPRWARPTPGGLSPFSGDKGEPGPPGPEGGRGDFGAKGEPGRKGEKGEPADPGPPGEPGPRGPRGSPGPEVGHPFSAPPRSSLSWAGTDPPVLQECDVMTYVRETCGCCDCEKRCGALDVVFVIDSSESIGYTNFTLEKNFVINVVNRLGAIAKDPKSPLEGGTRVGVVQYSHEGTFEAIQLDDERIDSLSSFKEAVKNLEWIAGGTWTPSALKFAYNQLIKESRRQKTRVFAVVITDGRHDPRDDDLNLRALCNHDVTVTAIGIGDMFHERHESENLYSIACDKPQQVRNMTLFSDLVAEKFIDDMEDVLCPDPQIVCPDLPCQTELYVAQCTQRPVDIVFLLDGSERLGDQNFHKARRFVEEVSRRLTLARRDDDPLNARVALLQFGGPGEQQVEFPLTSNLTVIHQALEGARYLNSFSHVGAGIVHAINHVVRGARAGARRHAELAFVFLTDGVTGNDSLEEAVHSMRKQNVVPTVVAVGGDVDTDVLSKISLGDATAVFREKDYDSLAQPGFFDRFIRWIC</sequence>
<dbReference type="OMA" id="SIACDNP"/>
<feature type="compositionally biased region" description="Low complexity" evidence="13">
    <location>
        <begin position="285"/>
        <end position="298"/>
    </location>
</feature>
<dbReference type="GO" id="GO:0005581">
    <property type="term" value="C:collagen trimer"/>
    <property type="evidence" value="ECO:0007669"/>
    <property type="project" value="UniProtKB-KW"/>
</dbReference>
<dbReference type="Ensembl" id="ENSUAMT00000028839.1">
    <property type="protein sequence ID" value="ENSUAMP00000025847.1"/>
    <property type="gene ID" value="ENSUAMG00000020078.1"/>
</dbReference>
<evidence type="ECO:0000256" key="9">
    <source>
        <dbReference type="ARBA" id="ARBA00023278"/>
    </source>
</evidence>
<keyword evidence="7" id="KW-0176">Collagen</keyword>
<reference evidence="16" key="2">
    <citation type="submission" date="2025-08" db="UniProtKB">
        <authorList>
            <consortium name="Ensembl"/>
        </authorList>
    </citation>
    <scope>IDENTIFICATION</scope>
</reference>
<keyword evidence="8" id="KW-0325">Glycoprotein</keyword>